<dbReference type="AlphaFoldDB" id="A0A8R1IMQ7"/>
<keyword evidence="1" id="KW-0812">Transmembrane</keyword>
<evidence type="ECO:0000256" key="1">
    <source>
        <dbReference type="SAM" id="Phobius"/>
    </source>
</evidence>
<keyword evidence="3" id="KW-1185">Reference proteome</keyword>
<name>A0A8R1IMQ7_CAEJA</name>
<dbReference type="EnsemblMetazoa" id="CJA34686a.1">
    <property type="protein sequence ID" value="CJA34686a.1"/>
    <property type="gene ID" value="WBGene00210533"/>
</dbReference>
<evidence type="ECO:0000313" key="2">
    <source>
        <dbReference type="EnsemblMetazoa" id="CJA34686a.1"/>
    </source>
</evidence>
<sequence>MQKTEHRVTLTVTFIVTMFTLTNGPSALVHLVMYATHEELYDLTMISRLVTSSEELCRFFFFLVLHTRSSYLFKTAKCETSSFSRLGSS</sequence>
<accession>A0A8R1IMQ7</accession>
<organism evidence="2 3">
    <name type="scientific">Caenorhabditis japonica</name>
    <dbReference type="NCBI Taxonomy" id="281687"/>
    <lineage>
        <taxon>Eukaryota</taxon>
        <taxon>Metazoa</taxon>
        <taxon>Ecdysozoa</taxon>
        <taxon>Nematoda</taxon>
        <taxon>Chromadorea</taxon>
        <taxon>Rhabditida</taxon>
        <taxon>Rhabditina</taxon>
        <taxon>Rhabditomorpha</taxon>
        <taxon>Rhabditoidea</taxon>
        <taxon>Rhabditidae</taxon>
        <taxon>Peloderinae</taxon>
        <taxon>Caenorhabditis</taxon>
    </lineage>
</organism>
<dbReference type="PANTHER" id="PTHR46895">
    <property type="entry name" value="PROTEIN CBG20548-RELATED"/>
    <property type="match status" value="1"/>
</dbReference>
<feature type="transmembrane region" description="Helical" evidence="1">
    <location>
        <begin position="12"/>
        <end position="33"/>
    </location>
</feature>
<keyword evidence="1" id="KW-1133">Transmembrane helix</keyword>
<dbReference type="Proteomes" id="UP000005237">
    <property type="component" value="Unassembled WGS sequence"/>
</dbReference>
<protein>
    <submittedName>
        <fullName evidence="2">Uncharacterized protein</fullName>
    </submittedName>
</protein>
<keyword evidence="1" id="KW-0472">Membrane</keyword>
<proteinExistence type="predicted"/>
<evidence type="ECO:0000313" key="3">
    <source>
        <dbReference type="Proteomes" id="UP000005237"/>
    </source>
</evidence>
<dbReference type="PANTHER" id="PTHR46895:SF4">
    <property type="entry name" value="G-PROTEIN COUPLED RECEPTORS FAMILY 1 PROFILE DOMAIN-CONTAINING PROTEIN"/>
    <property type="match status" value="1"/>
</dbReference>
<reference evidence="3" key="1">
    <citation type="submission" date="2010-08" db="EMBL/GenBank/DDBJ databases">
        <authorList>
            <consortium name="Caenorhabditis japonica Sequencing Consortium"/>
            <person name="Wilson R.K."/>
        </authorList>
    </citation>
    <scope>NUCLEOTIDE SEQUENCE [LARGE SCALE GENOMIC DNA]</scope>
    <source>
        <strain evidence="3">DF5081</strain>
    </source>
</reference>
<reference evidence="2" key="2">
    <citation type="submission" date="2022-06" db="UniProtKB">
        <authorList>
            <consortium name="EnsemblMetazoa"/>
        </authorList>
    </citation>
    <scope>IDENTIFICATION</scope>
    <source>
        <strain evidence="2">DF5081</strain>
    </source>
</reference>